<dbReference type="InterPro" id="IPR020084">
    <property type="entry name" value="NUDIX_hydrolase_CS"/>
</dbReference>
<dbReference type="AlphaFoldDB" id="A0A7S0IUS3"/>
<dbReference type="Pfam" id="PF25969">
    <property type="entry name" value="NUDT9_N"/>
    <property type="match status" value="1"/>
</dbReference>
<dbReference type="PANTHER" id="PTHR13030">
    <property type="entry name" value="NUDIX HYDROLASE"/>
    <property type="match status" value="1"/>
</dbReference>
<dbReference type="PROSITE" id="PS00893">
    <property type="entry name" value="NUDIX_BOX"/>
    <property type="match status" value="1"/>
</dbReference>
<dbReference type="InterPro" id="IPR015797">
    <property type="entry name" value="NUDIX_hydrolase-like_dom_sf"/>
</dbReference>
<dbReference type="PANTHER" id="PTHR13030:SF8">
    <property type="entry name" value="ADP-RIBOSE PYROPHOSPHATASE, MITOCHONDRIAL"/>
    <property type="match status" value="1"/>
</dbReference>
<reference evidence="3" key="1">
    <citation type="submission" date="2021-01" db="EMBL/GenBank/DDBJ databases">
        <authorList>
            <person name="Corre E."/>
            <person name="Pelletier E."/>
            <person name="Niang G."/>
            <person name="Scheremetjew M."/>
            <person name="Finn R."/>
            <person name="Kale V."/>
            <person name="Holt S."/>
            <person name="Cochrane G."/>
            <person name="Meng A."/>
            <person name="Brown T."/>
            <person name="Cohen L."/>
        </authorList>
    </citation>
    <scope>NUCLEOTIDE SEQUENCE</scope>
    <source>
        <strain evidence="3">RCC1130</strain>
    </source>
</reference>
<dbReference type="SUPFAM" id="SSF55811">
    <property type="entry name" value="Nudix"/>
    <property type="match status" value="1"/>
</dbReference>
<sequence length="330" mass="36997">MRWRCPFERCFMSASASVSDQGLDGSRRMSHNVRKIPKPMPSKCPVTHVRSRLDHPKYPKRWPVRDDQVPWSASFDDYKPVEFVSDTVRSNDCSINPHGWADPAAPDRSVIEARTSYEYSKQGCGYQFAAAGQPDCGRPRNPVGRTGIINRGALGKWGANHAADPIVTRRNPHKSGRPLEVVVIKRRDTGEWAIPGGMVDAGELVSATLRREFTEEAGNVPPAQRSKFERLAAELFRSDNGREVYRGYVDDPRNTDNAWMETVAMHFHCDAELASLLELHAGDDAAEVQWLEVGEHVKEYRNLYANHKEFVDKVAITHASSRPPPPPGTT</sequence>
<dbReference type="InterPro" id="IPR039989">
    <property type="entry name" value="NUDT9"/>
</dbReference>
<accession>A0A7S0IUS3</accession>
<dbReference type="CDD" id="cd03670">
    <property type="entry name" value="NUDIX_ADPRase_Nudt9"/>
    <property type="match status" value="1"/>
</dbReference>
<evidence type="ECO:0000256" key="1">
    <source>
        <dbReference type="ARBA" id="ARBA00022801"/>
    </source>
</evidence>
<dbReference type="EMBL" id="HBER01015547">
    <property type="protein sequence ID" value="CAD8532552.1"/>
    <property type="molecule type" value="Transcribed_RNA"/>
</dbReference>
<name>A0A7S0IUS3_9EUKA</name>
<organism evidence="3">
    <name type="scientific">Calcidiscus leptoporus</name>
    <dbReference type="NCBI Taxonomy" id="127549"/>
    <lineage>
        <taxon>Eukaryota</taxon>
        <taxon>Haptista</taxon>
        <taxon>Haptophyta</taxon>
        <taxon>Prymnesiophyceae</taxon>
        <taxon>Coccolithales</taxon>
        <taxon>Calcidiscaceae</taxon>
        <taxon>Calcidiscus</taxon>
    </lineage>
</organism>
<evidence type="ECO:0000259" key="2">
    <source>
        <dbReference type="PROSITE" id="PS51462"/>
    </source>
</evidence>
<dbReference type="Pfam" id="PF00293">
    <property type="entry name" value="NUDIX"/>
    <property type="match status" value="1"/>
</dbReference>
<protein>
    <recommendedName>
        <fullName evidence="2">Nudix hydrolase domain-containing protein</fullName>
    </recommendedName>
</protein>
<gene>
    <name evidence="3" type="ORF">CLEP1334_LOCUS7807</name>
</gene>
<feature type="domain" description="Nudix hydrolase" evidence="2">
    <location>
        <begin position="159"/>
        <end position="317"/>
    </location>
</feature>
<dbReference type="PROSITE" id="PS51462">
    <property type="entry name" value="NUDIX"/>
    <property type="match status" value="1"/>
</dbReference>
<proteinExistence type="predicted"/>
<dbReference type="Gene3D" id="3.90.79.10">
    <property type="entry name" value="Nucleoside Triphosphate Pyrophosphohydrolase"/>
    <property type="match status" value="1"/>
</dbReference>
<dbReference type="InterPro" id="IPR000086">
    <property type="entry name" value="NUDIX_hydrolase_dom"/>
</dbReference>
<evidence type="ECO:0000313" key="3">
    <source>
        <dbReference type="EMBL" id="CAD8532552.1"/>
    </source>
</evidence>
<keyword evidence="1" id="KW-0378">Hydrolase</keyword>
<dbReference type="GO" id="GO:0047631">
    <property type="term" value="F:ADP-ribose diphosphatase activity"/>
    <property type="evidence" value="ECO:0007669"/>
    <property type="project" value="InterPro"/>
</dbReference>